<keyword evidence="7" id="KW-1185">Reference proteome</keyword>
<evidence type="ECO:0000313" key="7">
    <source>
        <dbReference type="Proteomes" id="UP000087171"/>
    </source>
</evidence>
<dbReference type="STRING" id="3827.A0A1S2Y9H4"/>
<accession>A0A1S2Y9H4</accession>
<dbReference type="GeneID" id="101489846"/>
<dbReference type="InterPro" id="IPR000571">
    <property type="entry name" value="Znf_CCCH"/>
</dbReference>
<dbReference type="KEGG" id="cam:101489846"/>
<protein>
    <submittedName>
        <fullName evidence="8">Zinc finger CCCH domain-containing protein 20-like</fullName>
    </submittedName>
</protein>
<dbReference type="RefSeq" id="XP_004501483.1">
    <property type="nucleotide sequence ID" value="XM_004501426.3"/>
</dbReference>
<evidence type="ECO:0000256" key="5">
    <source>
        <dbReference type="PROSITE-ProRule" id="PRU00723"/>
    </source>
</evidence>
<proteinExistence type="predicted"/>
<keyword evidence="1 5" id="KW-0479">Metal-binding</keyword>
<dbReference type="PANTHER" id="PTHR14493:SF147">
    <property type="entry name" value="ZINC FINGER CCCH DOMAIN-CONTAINING PROTEIN 23"/>
    <property type="match status" value="1"/>
</dbReference>
<dbReference type="PaxDb" id="3827-XP_004501483.1"/>
<dbReference type="Proteomes" id="UP000087171">
    <property type="component" value="Chromosome Ca5"/>
</dbReference>
<keyword evidence="4" id="KW-0238">DNA-binding</keyword>
<keyword evidence="2 5" id="KW-0863">Zinc-finger</keyword>
<evidence type="ECO:0000256" key="2">
    <source>
        <dbReference type="ARBA" id="ARBA00022771"/>
    </source>
</evidence>
<dbReference type="Pfam" id="PF25512">
    <property type="entry name" value="zf-CCCH_AtC3H23"/>
    <property type="match status" value="1"/>
</dbReference>
<dbReference type="eggNOG" id="KOG1595">
    <property type="taxonomic scope" value="Eukaryota"/>
</dbReference>
<dbReference type="AlphaFoldDB" id="A0A1S2Y9H4"/>
<dbReference type="PROSITE" id="PS50103">
    <property type="entry name" value="ZF_C3H1"/>
    <property type="match status" value="1"/>
</dbReference>
<keyword evidence="3 5" id="KW-0862">Zinc</keyword>
<feature type="domain" description="C3H1-type" evidence="6">
    <location>
        <begin position="81"/>
        <end position="108"/>
    </location>
</feature>
<feature type="zinc finger region" description="C3H1-type" evidence="5">
    <location>
        <begin position="81"/>
        <end position="108"/>
    </location>
</feature>
<organism evidence="7 8">
    <name type="scientific">Cicer arietinum</name>
    <name type="common">Chickpea</name>
    <name type="synonym">Garbanzo</name>
    <dbReference type="NCBI Taxonomy" id="3827"/>
    <lineage>
        <taxon>Eukaryota</taxon>
        <taxon>Viridiplantae</taxon>
        <taxon>Streptophyta</taxon>
        <taxon>Embryophyta</taxon>
        <taxon>Tracheophyta</taxon>
        <taxon>Spermatophyta</taxon>
        <taxon>Magnoliopsida</taxon>
        <taxon>eudicotyledons</taxon>
        <taxon>Gunneridae</taxon>
        <taxon>Pentapetalae</taxon>
        <taxon>rosids</taxon>
        <taxon>fabids</taxon>
        <taxon>Fabales</taxon>
        <taxon>Fabaceae</taxon>
        <taxon>Papilionoideae</taxon>
        <taxon>50 kb inversion clade</taxon>
        <taxon>NPAAA clade</taxon>
        <taxon>Hologalegina</taxon>
        <taxon>IRL clade</taxon>
        <taxon>Cicereae</taxon>
        <taxon>Cicer</taxon>
    </lineage>
</organism>
<evidence type="ECO:0000259" key="6">
    <source>
        <dbReference type="PROSITE" id="PS50103"/>
    </source>
</evidence>
<evidence type="ECO:0000256" key="4">
    <source>
        <dbReference type="ARBA" id="ARBA00023125"/>
    </source>
</evidence>
<dbReference type="Gene3D" id="4.10.1000.10">
    <property type="entry name" value="Zinc finger, CCCH-type"/>
    <property type="match status" value="1"/>
</dbReference>
<evidence type="ECO:0000256" key="1">
    <source>
        <dbReference type="ARBA" id="ARBA00022723"/>
    </source>
</evidence>
<evidence type="ECO:0000256" key="3">
    <source>
        <dbReference type="ARBA" id="ARBA00022833"/>
    </source>
</evidence>
<reference evidence="8" key="2">
    <citation type="submission" date="2025-08" db="UniProtKB">
        <authorList>
            <consortium name="RefSeq"/>
        </authorList>
    </citation>
    <scope>IDENTIFICATION</scope>
    <source>
        <tissue evidence="8">Etiolated seedlings</tissue>
    </source>
</reference>
<sequence length="261" mass="29460">MIKIPPNLQIPHWDATQNHECFISNDSEIHISSTEVFSTDQFRMFEFKVRKCQRGRAHDWTECPYTHPGEKARRRDPLKYNYSATPCSEFRKDNCIKGDSCHLAHGVFECWLHPSRYRTQLCNDGISCRRRVCFFAHTVDQLRNASPESVVSSPTSVLNASLIPDSPQGNSRYGVVPVSARELVGLMRNVQFEDSGRVSQMGCVFGSPRGGFLSVPSSHEGVAMERVESGRDLRAKIYGKFSRVSSNDAIPDIGWVSELVM</sequence>
<dbReference type="GO" id="GO:0003677">
    <property type="term" value="F:DNA binding"/>
    <property type="evidence" value="ECO:0007669"/>
    <property type="project" value="UniProtKB-KW"/>
</dbReference>
<reference evidence="7" key="1">
    <citation type="journal article" date="2013" name="Nat. Biotechnol.">
        <title>Draft genome sequence of chickpea (Cicer arietinum) provides a resource for trait improvement.</title>
        <authorList>
            <person name="Varshney R.K."/>
            <person name="Song C."/>
            <person name="Saxena R.K."/>
            <person name="Azam S."/>
            <person name="Yu S."/>
            <person name="Sharpe A.G."/>
            <person name="Cannon S."/>
            <person name="Baek J."/>
            <person name="Rosen B.D."/>
            <person name="Tar'an B."/>
            <person name="Millan T."/>
            <person name="Zhang X."/>
            <person name="Ramsay L.D."/>
            <person name="Iwata A."/>
            <person name="Wang Y."/>
            <person name="Nelson W."/>
            <person name="Farmer A.D."/>
            <person name="Gaur P.M."/>
            <person name="Soderlund C."/>
            <person name="Penmetsa R.V."/>
            <person name="Xu C."/>
            <person name="Bharti A.K."/>
            <person name="He W."/>
            <person name="Winter P."/>
            <person name="Zhao S."/>
            <person name="Hane J.K."/>
            <person name="Carrasquilla-Garcia N."/>
            <person name="Condie J.A."/>
            <person name="Upadhyaya H.D."/>
            <person name="Luo M.C."/>
            <person name="Thudi M."/>
            <person name="Gowda C.L."/>
            <person name="Singh N.P."/>
            <person name="Lichtenzveig J."/>
            <person name="Gali K.K."/>
            <person name="Rubio J."/>
            <person name="Nadarajan N."/>
            <person name="Dolezel J."/>
            <person name="Bansal K.C."/>
            <person name="Xu X."/>
            <person name="Edwards D."/>
            <person name="Zhang G."/>
            <person name="Kahl G."/>
            <person name="Gil J."/>
            <person name="Singh K.B."/>
            <person name="Datta S.K."/>
            <person name="Jackson S.A."/>
            <person name="Wang J."/>
            <person name="Cook D.R."/>
        </authorList>
    </citation>
    <scope>NUCLEOTIDE SEQUENCE [LARGE SCALE GENOMIC DNA]</scope>
    <source>
        <strain evidence="7">cv. CDC Frontier</strain>
    </source>
</reference>
<dbReference type="PANTHER" id="PTHR14493">
    <property type="entry name" value="UNKEMPT FAMILY MEMBER"/>
    <property type="match status" value="1"/>
</dbReference>
<evidence type="ECO:0000313" key="8">
    <source>
        <dbReference type="RefSeq" id="XP_004501483.1"/>
    </source>
</evidence>
<dbReference type="InterPro" id="IPR045234">
    <property type="entry name" value="Unkempt-like"/>
</dbReference>
<dbReference type="GO" id="GO:0008270">
    <property type="term" value="F:zinc ion binding"/>
    <property type="evidence" value="ECO:0007669"/>
    <property type="project" value="UniProtKB-KW"/>
</dbReference>
<dbReference type="OrthoDB" id="410307at2759"/>
<gene>
    <name evidence="8" type="primary">LOC101489846</name>
</gene>
<dbReference type="SMART" id="SM00356">
    <property type="entry name" value="ZnF_C3H1"/>
    <property type="match status" value="2"/>
</dbReference>
<name>A0A1S2Y9H4_CICAR</name>
<dbReference type="InterPro" id="IPR057444">
    <property type="entry name" value="Znf-CCCH_AtC3H23-like"/>
</dbReference>